<evidence type="ECO:0000313" key="2">
    <source>
        <dbReference type="Proteomes" id="UP000533269"/>
    </source>
</evidence>
<proteinExistence type="predicted"/>
<dbReference type="EMBL" id="JACHVY010000005">
    <property type="protein sequence ID" value="MBB2903090.1"/>
    <property type="molecule type" value="Genomic_DNA"/>
</dbReference>
<gene>
    <name evidence="1" type="ORF">FHR75_003932</name>
</gene>
<organism evidence="1 2">
    <name type="scientific">Kineococcus radiotolerans</name>
    <dbReference type="NCBI Taxonomy" id="131568"/>
    <lineage>
        <taxon>Bacteria</taxon>
        <taxon>Bacillati</taxon>
        <taxon>Actinomycetota</taxon>
        <taxon>Actinomycetes</taxon>
        <taxon>Kineosporiales</taxon>
        <taxon>Kineosporiaceae</taxon>
        <taxon>Kineococcus</taxon>
    </lineage>
</organism>
<dbReference type="AlphaFoldDB" id="A0A7W4XZ85"/>
<dbReference type="Proteomes" id="UP000533269">
    <property type="component" value="Unassembled WGS sequence"/>
</dbReference>
<comment type="caution">
    <text evidence="1">The sequence shown here is derived from an EMBL/GenBank/DDBJ whole genome shotgun (WGS) entry which is preliminary data.</text>
</comment>
<protein>
    <submittedName>
        <fullName evidence="1">Uncharacterized protein</fullName>
    </submittedName>
</protein>
<name>A0A7W4XZ85_KINRA</name>
<evidence type="ECO:0000313" key="1">
    <source>
        <dbReference type="EMBL" id="MBB2903090.1"/>
    </source>
</evidence>
<reference evidence="1 2" key="2">
    <citation type="submission" date="2020-08" db="EMBL/GenBank/DDBJ databases">
        <authorList>
            <person name="Partida-Martinez L."/>
            <person name="Huntemann M."/>
            <person name="Clum A."/>
            <person name="Wang J."/>
            <person name="Palaniappan K."/>
            <person name="Ritter S."/>
            <person name="Chen I.-M."/>
            <person name="Stamatis D."/>
            <person name="Reddy T."/>
            <person name="O'Malley R."/>
            <person name="Daum C."/>
            <person name="Shapiro N."/>
            <person name="Ivanova N."/>
            <person name="Kyrpides N."/>
            <person name="Woyke T."/>
        </authorList>
    </citation>
    <scope>NUCLEOTIDE SEQUENCE [LARGE SCALE GENOMIC DNA]</scope>
    <source>
        <strain evidence="1 2">AS2.23</strain>
    </source>
</reference>
<accession>A0A7W4XZ85</accession>
<reference evidence="1 2" key="1">
    <citation type="submission" date="2020-08" db="EMBL/GenBank/DDBJ databases">
        <title>The Agave Microbiome: Exploring the role of microbial communities in plant adaptations to desert environments.</title>
        <authorList>
            <person name="Partida-Martinez L.P."/>
        </authorList>
    </citation>
    <scope>NUCLEOTIDE SEQUENCE [LARGE SCALE GENOMIC DNA]</scope>
    <source>
        <strain evidence="1 2">AS2.23</strain>
    </source>
</reference>
<sequence>MQTQPVITETSRRPGVGSIAVDCDTLLLPDHDRP</sequence>